<evidence type="ECO:0000256" key="4">
    <source>
        <dbReference type="ARBA" id="ARBA00022737"/>
    </source>
</evidence>
<keyword evidence="3 7" id="KW-0812">Transmembrane</keyword>
<keyword evidence="5 7" id="KW-1133">Transmembrane helix</keyword>
<comment type="subcellular location">
    <subcellularLocation>
        <location evidence="1">Membrane</location>
        <topology evidence="1">Multi-pass membrane protein</topology>
    </subcellularLocation>
</comment>
<proteinExistence type="predicted"/>
<dbReference type="EMBL" id="QSBM01000021">
    <property type="protein sequence ID" value="RGX24603.1"/>
    <property type="molecule type" value="Genomic_DNA"/>
</dbReference>
<evidence type="ECO:0000313" key="9">
    <source>
        <dbReference type="EMBL" id="RGX24603.1"/>
    </source>
</evidence>
<keyword evidence="6 7" id="KW-0472">Membrane</keyword>
<feature type="transmembrane region" description="Helical" evidence="7">
    <location>
        <begin position="187"/>
        <end position="205"/>
    </location>
</feature>
<feature type="transmembrane region" description="Helical" evidence="7">
    <location>
        <begin position="225"/>
        <end position="247"/>
    </location>
</feature>
<evidence type="ECO:0000256" key="3">
    <source>
        <dbReference type="ARBA" id="ARBA00022692"/>
    </source>
</evidence>
<dbReference type="PANTHER" id="PTHR43652:SF2">
    <property type="entry name" value="BASIC AMINO ACID ANTIPORTER YFCC-RELATED"/>
    <property type="match status" value="1"/>
</dbReference>
<dbReference type="AlphaFoldDB" id="A0A413F9C7"/>
<feature type="transmembrane region" description="Helical" evidence="7">
    <location>
        <begin position="29"/>
        <end position="48"/>
    </location>
</feature>
<dbReference type="OrthoDB" id="9765532at2"/>
<dbReference type="GO" id="GO:0005886">
    <property type="term" value="C:plasma membrane"/>
    <property type="evidence" value="ECO:0007669"/>
    <property type="project" value="TreeGrafter"/>
</dbReference>
<dbReference type="Pfam" id="PF03600">
    <property type="entry name" value="CitMHS"/>
    <property type="match status" value="1"/>
</dbReference>
<accession>A0A413F9C7</accession>
<reference evidence="9 10" key="1">
    <citation type="submission" date="2018-08" db="EMBL/GenBank/DDBJ databases">
        <title>A genome reference for cultivated species of the human gut microbiota.</title>
        <authorList>
            <person name="Zou Y."/>
            <person name="Xue W."/>
            <person name="Luo G."/>
        </authorList>
    </citation>
    <scope>NUCLEOTIDE SEQUENCE [LARGE SCALE GENOMIC DNA]</scope>
    <source>
        <strain evidence="9 10">AF04-15</strain>
    </source>
</reference>
<comment type="caution">
    <text evidence="9">The sequence shown here is derived from an EMBL/GenBank/DDBJ whole genome shotgun (WGS) entry which is preliminary data.</text>
</comment>
<dbReference type="InterPro" id="IPR051679">
    <property type="entry name" value="DASS-Related_Transporters"/>
</dbReference>
<feature type="domain" description="Citrate transporter-like" evidence="8">
    <location>
        <begin position="19"/>
        <end position="342"/>
    </location>
</feature>
<feature type="transmembrane region" description="Helical" evidence="7">
    <location>
        <begin position="284"/>
        <end position="303"/>
    </location>
</feature>
<feature type="transmembrane region" description="Helical" evidence="7">
    <location>
        <begin position="253"/>
        <end position="272"/>
    </location>
</feature>
<name>A0A413F9C7_9FIRM</name>
<feature type="transmembrane region" description="Helical" evidence="7">
    <location>
        <begin position="362"/>
        <end position="380"/>
    </location>
</feature>
<evidence type="ECO:0000256" key="6">
    <source>
        <dbReference type="ARBA" id="ARBA00023136"/>
    </source>
</evidence>
<feature type="transmembrane region" description="Helical" evidence="7">
    <location>
        <begin position="407"/>
        <end position="425"/>
    </location>
</feature>
<evidence type="ECO:0000256" key="7">
    <source>
        <dbReference type="SAM" id="Phobius"/>
    </source>
</evidence>
<keyword evidence="4" id="KW-0677">Repeat</keyword>
<keyword evidence="2" id="KW-0813">Transport</keyword>
<evidence type="ECO:0000256" key="5">
    <source>
        <dbReference type="ARBA" id="ARBA00022989"/>
    </source>
</evidence>
<dbReference type="GO" id="GO:0055085">
    <property type="term" value="P:transmembrane transport"/>
    <property type="evidence" value="ECO:0007669"/>
    <property type="project" value="InterPro"/>
</dbReference>
<gene>
    <name evidence="9" type="ORF">DWV29_22840</name>
</gene>
<sequence length="427" mass="45575">MNQLTICLVICVLTVISYAWGKLKMGTTALLSMVAFVVTGCIEPKAAVANFSNTNAVMMLSMFVVAAGFNRTQFVKKCASSVNHIARGSLTMVMLGYVLITIILCQFIQSSMVVFGIMAPTLAASCEELNIKPSKVMFPLVIVCIATISVLPLGSGATVFAELNGYLQANEYTVYTVGLMDSMKARLPMLIAVAVYVIFFAVRFAPDEPQAALGELREKKVTKSVLPPFQEKAGYLIFILVTLGLIFQKALGLDIWVISLTGAVLMVVTGVLSEQEAVEAVPWWMGFLFIGSLTMGGALTATGAGEAVGGVLAGAIGMLGNKYLIGLVFFIVPFLLTQVMMNRSVMTIFIPIAILACKSMEANPVGIIILVQCACLSSFMTPMATPAVPMCMAAGGYDLKSLIRQSLLPAVLLCAVNVGWIMTVFPM</sequence>
<feature type="transmembrane region" description="Helical" evidence="7">
    <location>
        <begin position="323"/>
        <end position="341"/>
    </location>
</feature>
<evidence type="ECO:0000313" key="10">
    <source>
        <dbReference type="Proteomes" id="UP000283880"/>
    </source>
</evidence>
<organism evidence="9 10">
    <name type="scientific">Enterocloster asparagiformis</name>
    <dbReference type="NCBI Taxonomy" id="333367"/>
    <lineage>
        <taxon>Bacteria</taxon>
        <taxon>Bacillati</taxon>
        <taxon>Bacillota</taxon>
        <taxon>Clostridia</taxon>
        <taxon>Lachnospirales</taxon>
        <taxon>Lachnospiraceae</taxon>
        <taxon>Enterocloster</taxon>
    </lineage>
</organism>
<dbReference type="RefSeq" id="WP_007719647.1">
    <property type="nucleotide sequence ID" value="NZ_BAABXR010000001.1"/>
</dbReference>
<dbReference type="InterPro" id="IPR004680">
    <property type="entry name" value="Cit_transptr-like_dom"/>
</dbReference>
<evidence type="ECO:0000259" key="8">
    <source>
        <dbReference type="Pfam" id="PF03600"/>
    </source>
</evidence>
<dbReference type="Proteomes" id="UP000283880">
    <property type="component" value="Unassembled WGS sequence"/>
</dbReference>
<evidence type="ECO:0000256" key="2">
    <source>
        <dbReference type="ARBA" id="ARBA00022448"/>
    </source>
</evidence>
<dbReference type="PANTHER" id="PTHR43652">
    <property type="entry name" value="BASIC AMINO ACID ANTIPORTER YFCC-RELATED"/>
    <property type="match status" value="1"/>
</dbReference>
<protein>
    <recommendedName>
        <fullName evidence="8">Citrate transporter-like domain-containing protein</fullName>
    </recommendedName>
</protein>
<feature type="transmembrane region" description="Helical" evidence="7">
    <location>
        <begin position="94"/>
        <end position="124"/>
    </location>
</feature>
<evidence type="ECO:0000256" key="1">
    <source>
        <dbReference type="ARBA" id="ARBA00004141"/>
    </source>
</evidence>
<feature type="transmembrane region" description="Helical" evidence="7">
    <location>
        <begin position="136"/>
        <end position="161"/>
    </location>
</feature>